<feature type="non-terminal residue" evidence="1">
    <location>
        <position position="1"/>
    </location>
</feature>
<proteinExistence type="predicted"/>
<protein>
    <submittedName>
        <fullName evidence="1">Uncharacterized protein</fullName>
    </submittedName>
</protein>
<sequence length="31" mass="3619">AAYRCRLQRGHAWLVQRPAATRFSGPAERHR</sequence>
<feature type="non-terminal residue" evidence="1">
    <location>
        <position position="31"/>
    </location>
</feature>
<accession>A0A6J4UE41</accession>
<reference evidence="1" key="1">
    <citation type="submission" date="2020-02" db="EMBL/GenBank/DDBJ databases">
        <authorList>
            <person name="Meier V. D."/>
        </authorList>
    </citation>
    <scope>NUCLEOTIDE SEQUENCE</scope>
    <source>
        <strain evidence="1">AVDCRST_MAG87</strain>
    </source>
</reference>
<gene>
    <name evidence="1" type="ORF">AVDCRST_MAG87-611</name>
</gene>
<organism evidence="1">
    <name type="scientific">uncultured Thermomicrobiales bacterium</name>
    <dbReference type="NCBI Taxonomy" id="1645740"/>
    <lineage>
        <taxon>Bacteria</taxon>
        <taxon>Pseudomonadati</taxon>
        <taxon>Thermomicrobiota</taxon>
        <taxon>Thermomicrobia</taxon>
        <taxon>Thermomicrobiales</taxon>
        <taxon>environmental samples</taxon>
    </lineage>
</organism>
<dbReference type="EMBL" id="CADCWJ010000154">
    <property type="protein sequence ID" value="CAA9547711.1"/>
    <property type="molecule type" value="Genomic_DNA"/>
</dbReference>
<evidence type="ECO:0000313" key="1">
    <source>
        <dbReference type="EMBL" id="CAA9547711.1"/>
    </source>
</evidence>
<dbReference type="AlphaFoldDB" id="A0A6J4UE41"/>
<name>A0A6J4UE41_9BACT</name>